<dbReference type="Gene3D" id="1.20.890.10">
    <property type="entry name" value="cAMP-dependent protein kinase regulatory subunit, dimerization-anchoring domain"/>
    <property type="match status" value="1"/>
</dbReference>
<organism evidence="3">
    <name type="scientific">Oikopleura dioica</name>
    <name type="common">Tunicate</name>
    <dbReference type="NCBI Taxonomy" id="34765"/>
    <lineage>
        <taxon>Eukaryota</taxon>
        <taxon>Metazoa</taxon>
        <taxon>Chordata</taxon>
        <taxon>Tunicata</taxon>
        <taxon>Appendicularia</taxon>
        <taxon>Copelata</taxon>
        <taxon>Oikopleuridae</taxon>
        <taxon>Oikopleura</taxon>
    </lineage>
</organism>
<dbReference type="PANTHER" id="PTHR10699:SF11">
    <property type="entry name" value="IGLOO, ISOFORM A"/>
    <property type="match status" value="1"/>
</dbReference>
<protein>
    <recommendedName>
        <fullName evidence="2">RIIa domain-containing protein</fullName>
    </recommendedName>
</protein>
<name>E4YTU5_OIKDI</name>
<dbReference type="EMBL" id="FN655352">
    <property type="protein sequence ID" value="CBY38884.1"/>
    <property type="molecule type" value="Genomic_DNA"/>
</dbReference>
<dbReference type="Pfam" id="PF02197">
    <property type="entry name" value="RIIa"/>
    <property type="match status" value="1"/>
</dbReference>
<dbReference type="GO" id="GO:0005516">
    <property type="term" value="F:calmodulin binding"/>
    <property type="evidence" value="ECO:0007669"/>
    <property type="project" value="TreeGrafter"/>
</dbReference>
<dbReference type="Gene3D" id="1.20.5.190">
    <property type="match status" value="2"/>
</dbReference>
<feature type="compositionally biased region" description="Basic and acidic residues" evidence="1">
    <location>
        <begin position="190"/>
        <end position="201"/>
    </location>
</feature>
<dbReference type="InterPro" id="IPR003117">
    <property type="entry name" value="cAMP_dep_PK_reg_su_I/II_a/b"/>
</dbReference>
<sequence>MSSVMSHGQLQVPPGLPSALESLARAVLKEQPDDLPKFAAAHFQALLRQREASGNDPFTSSAAINEETLPPKFEKPLPESQRVQSPEEQDMGSGASKSKSPVQPSAPSPTPAESVTESQATNTTEGPDTATQASDEVADIDLNDPATEDAAVKIQAAFRGHQVRKDMNIEDASPGDENKDQQIGDAVPSQHDKLEEDKPKEEEIDIDLSDPATEEAALKIQSAFRGHQTRQELKGSKDEDEVPSEETNAGESEKAEADQQSAEEEKPKENQEEEIDIDLNDPATEEAATKIQAAFRGHQVRAEMGQRFVKKFLIKFYDQL</sequence>
<dbReference type="Proteomes" id="UP000011014">
    <property type="component" value="Unassembled WGS sequence"/>
</dbReference>
<accession>E4YTU5</accession>
<dbReference type="PANTHER" id="PTHR10699">
    <property type="entry name" value="NEUROMODULIN"/>
    <property type="match status" value="1"/>
</dbReference>
<dbReference type="InterPro" id="IPR000048">
    <property type="entry name" value="IQ_motif_EF-hand-BS"/>
</dbReference>
<feature type="compositionally biased region" description="Basic and acidic residues" evidence="1">
    <location>
        <begin position="251"/>
        <end position="270"/>
    </location>
</feature>
<dbReference type="AlphaFoldDB" id="E4YTU5"/>
<feature type="compositionally biased region" description="Polar residues" evidence="1">
    <location>
        <begin position="111"/>
        <end position="134"/>
    </location>
</feature>
<feature type="domain" description="RIIa" evidence="2">
    <location>
        <begin position="14"/>
        <end position="51"/>
    </location>
</feature>
<gene>
    <name evidence="3" type="ORF">GSOID_T00019412001</name>
</gene>
<dbReference type="CDD" id="cd12100">
    <property type="entry name" value="DD_CABYR_SP17"/>
    <property type="match status" value="1"/>
</dbReference>
<dbReference type="CDD" id="cd23767">
    <property type="entry name" value="IQCD"/>
    <property type="match status" value="3"/>
</dbReference>
<dbReference type="SMART" id="SM00394">
    <property type="entry name" value="RIIa"/>
    <property type="match status" value="1"/>
</dbReference>
<evidence type="ECO:0000259" key="2">
    <source>
        <dbReference type="SMART" id="SM00394"/>
    </source>
</evidence>
<proteinExistence type="predicted"/>
<feature type="region of interest" description="Disordered" evidence="1">
    <location>
        <begin position="51"/>
        <end position="280"/>
    </location>
</feature>
<evidence type="ECO:0000313" key="3">
    <source>
        <dbReference type="EMBL" id="CBY38884.1"/>
    </source>
</evidence>
<dbReference type="PROSITE" id="PS50096">
    <property type="entry name" value="IQ"/>
    <property type="match status" value="3"/>
</dbReference>
<dbReference type="SUPFAM" id="SSF47391">
    <property type="entry name" value="Dimerization-anchoring domain of cAMP-dependent PK regulatory subunit"/>
    <property type="match status" value="1"/>
</dbReference>
<dbReference type="SMART" id="SM00015">
    <property type="entry name" value="IQ"/>
    <property type="match status" value="3"/>
</dbReference>
<dbReference type="Pfam" id="PF00612">
    <property type="entry name" value="IQ"/>
    <property type="match status" value="3"/>
</dbReference>
<evidence type="ECO:0000256" key="1">
    <source>
        <dbReference type="SAM" id="MobiDB-lite"/>
    </source>
</evidence>
<dbReference type="InterPro" id="IPR047579">
    <property type="entry name" value="DD_CABYR_SP17"/>
</dbReference>
<reference evidence="3" key="1">
    <citation type="journal article" date="2010" name="Science">
        <title>Plasticity of animal genome architecture unmasked by rapid evolution of a pelagic tunicate.</title>
        <authorList>
            <person name="Denoeud F."/>
            <person name="Henriet S."/>
            <person name="Mungpakdee S."/>
            <person name="Aury J.M."/>
            <person name="Da Silva C."/>
            <person name="Brinkmann H."/>
            <person name="Mikhaleva J."/>
            <person name="Olsen L.C."/>
            <person name="Jubin C."/>
            <person name="Canestro C."/>
            <person name="Bouquet J.M."/>
            <person name="Danks G."/>
            <person name="Poulain J."/>
            <person name="Campsteijn C."/>
            <person name="Adamski M."/>
            <person name="Cross I."/>
            <person name="Yadetie F."/>
            <person name="Muffato M."/>
            <person name="Louis A."/>
            <person name="Butcher S."/>
            <person name="Tsagkogeorga G."/>
            <person name="Konrad A."/>
            <person name="Singh S."/>
            <person name="Jensen M.F."/>
            <person name="Cong E.H."/>
            <person name="Eikeseth-Otteraa H."/>
            <person name="Noel B."/>
            <person name="Anthouard V."/>
            <person name="Porcel B.M."/>
            <person name="Kachouri-Lafond R."/>
            <person name="Nishino A."/>
            <person name="Ugolini M."/>
            <person name="Chourrout P."/>
            <person name="Nishida H."/>
            <person name="Aasland R."/>
            <person name="Huzurbazar S."/>
            <person name="Westhof E."/>
            <person name="Delsuc F."/>
            <person name="Lehrach H."/>
            <person name="Reinhardt R."/>
            <person name="Weissenbach J."/>
            <person name="Roy S.W."/>
            <person name="Artiguenave F."/>
            <person name="Postlethwait J.H."/>
            <person name="Manak J.R."/>
            <person name="Thompson E.M."/>
            <person name="Jaillon O."/>
            <person name="Du Pasquier L."/>
            <person name="Boudinot P."/>
            <person name="Liberles D.A."/>
            <person name="Volff J.N."/>
            <person name="Philippe H."/>
            <person name="Lenhard B."/>
            <person name="Roest Crollius H."/>
            <person name="Wincker P."/>
            <person name="Chourrout D."/>
        </authorList>
    </citation>
    <scope>NUCLEOTIDE SEQUENCE [LARGE SCALE GENOMIC DNA]</scope>
</reference>